<sequence>MERQRREDELKNRSSKKAVDAEQSILNRATSPQTGQQSGGNLKSMKEKSSQQDKDTPEVSGLKVAGPDGEITAGYLFKKSGKGSGWSKRWFVLNEKSGKFNGKAFWSGLGRQCPGLVLAHSLMTGQLHGQGFCFGTFGILSCPWDECNIDEISDEDEAAAKSSKDKKSNGPDSGKASNLVFKITSKVPYKTVMKAQSTVLLKAESMADKVEWINKLRNVAQAKGGQAIGEPSFPMRQSLSDGSLDTMARKPADPEEELRWMSQEVRGYVEAVLNSLAANVPKAVVLCQVEKAKEDMLNQLYSSISAVSSAKIEELLQEDQNVKRRRERAQKQSSLLSKLTRQLSVHDNRAAAASNWSDRGSAAESSPRSSGPTSGDDWRSAFDAAGNGPSDSLSRYGSGGHSRRYSDPSQNGDLSSGSNSSSRRTPNRLPPAPPQSSSRY</sequence>
<name>A0A2K3NNJ5_TRIPR</name>
<feature type="compositionally biased region" description="Polar residues" evidence="2">
    <location>
        <begin position="24"/>
        <end position="41"/>
    </location>
</feature>
<feature type="domain" description="GED" evidence="4">
    <location>
        <begin position="258"/>
        <end position="351"/>
    </location>
</feature>
<dbReference type="PROSITE" id="PS51388">
    <property type="entry name" value="GED"/>
    <property type="match status" value="1"/>
</dbReference>
<dbReference type="PANTHER" id="PTHR11566:SF57">
    <property type="entry name" value="DYNAMIN-2B"/>
    <property type="match status" value="1"/>
</dbReference>
<dbReference type="Proteomes" id="UP000236291">
    <property type="component" value="Unassembled WGS sequence"/>
</dbReference>
<evidence type="ECO:0000259" key="4">
    <source>
        <dbReference type="PROSITE" id="PS51388"/>
    </source>
</evidence>
<reference evidence="5 6" key="1">
    <citation type="journal article" date="2014" name="Am. J. Bot.">
        <title>Genome assembly and annotation for red clover (Trifolium pratense; Fabaceae).</title>
        <authorList>
            <person name="Istvanek J."/>
            <person name="Jaros M."/>
            <person name="Krenek A."/>
            <person name="Repkova J."/>
        </authorList>
    </citation>
    <scope>NUCLEOTIDE SEQUENCE [LARGE SCALE GENOMIC DNA]</scope>
    <source>
        <strain evidence="6">cv. Tatra</strain>
        <tissue evidence="5">Young leaves</tissue>
    </source>
</reference>
<dbReference type="AlphaFoldDB" id="A0A2K3NNJ5"/>
<evidence type="ECO:0000256" key="2">
    <source>
        <dbReference type="SAM" id="MobiDB-lite"/>
    </source>
</evidence>
<reference evidence="5 6" key="2">
    <citation type="journal article" date="2017" name="Front. Plant Sci.">
        <title>Gene Classification and Mining of Molecular Markers Useful in Red Clover (Trifolium pratense) Breeding.</title>
        <authorList>
            <person name="Istvanek J."/>
            <person name="Dluhosova J."/>
            <person name="Dluhos P."/>
            <person name="Patkova L."/>
            <person name="Nedelnik J."/>
            <person name="Repkova J."/>
        </authorList>
    </citation>
    <scope>NUCLEOTIDE SEQUENCE [LARGE SCALE GENOMIC DNA]</scope>
    <source>
        <strain evidence="6">cv. Tatra</strain>
        <tissue evidence="5">Young leaves</tissue>
    </source>
</reference>
<feature type="compositionally biased region" description="Basic and acidic residues" evidence="2">
    <location>
        <begin position="1"/>
        <end position="20"/>
    </location>
</feature>
<dbReference type="GO" id="GO:0005525">
    <property type="term" value="F:GTP binding"/>
    <property type="evidence" value="ECO:0007669"/>
    <property type="project" value="InterPro"/>
</dbReference>
<feature type="region of interest" description="Disordered" evidence="2">
    <location>
        <begin position="320"/>
        <end position="440"/>
    </location>
</feature>
<dbReference type="GO" id="GO:0016020">
    <property type="term" value="C:membrane"/>
    <property type="evidence" value="ECO:0007669"/>
    <property type="project" value="TreeGrafter"/>
</dbReference>
<gene>
    <name evidence="5" type="ORF">L195_g001015</name>
</gene>
<dbReference type="GO" id="GO:0008017">
    <property type="term" value="F:microtubule binding"/>
    <property type="evidence" value="ECO:0007669"/>
    <property type="project" value="TreeGrafter"/>
</dbReference>
<dbReference type="InterPro" id="IPR020850">
    <property type="entry name" value="GED_dom"/>
</dbReference>
<dbReference type="Pfam" id="PF02212">
    <property type="entry name" value="GED"/>
    <property type="match status" value="1"/>
</dbReference>
<feature type="domain" description="PH" evidence="3">
    <location>
        <begin position="69"/>
        <end position="221"/>
    </location>
</feature>
<dbReference type="FunFam" id="2.30.29.30:FF:000212">
    <property type="entry name" value="Dynamin-2A"/>
    <property type="match status" value="1"/>
</dbReference>
<dbReference type="STRING" id="57577.A0A2K3NNJ5"/>
<protein>
    <submittedName>
        <fullName evidence="5">Dynamin-2B-like protein</fullName>
    </submittedName>
</protein>
<comment type="caution">
    <text evidence="5">The sequence shown here is derived from an EMBL/GenBank/DDBJ whole genome shotgun (WGS) entry which is preliminary data.</text>
</comment>
<dbReference type="InterPro" id="IPR001849">
    <property type="entry name" value="PH_domain"/>
</dbReference>
<evidence type="ECO:0000259" key="3">
    <source>
        <dbReference type="PROSITE" id="PS50003"/>
    </source>
</evidence>
<dbReference type="InterPro" id="IPR022812">
    <property type="entry name" value="Dynamin"/>
</dbReference>
<evidence type="ECO:0000313" key="5">
    <source>
        <dbReference type="EMBL" id="PNY04590.1"/>
    </source>
</evidence>
<dbReference type="SUPFAM" id="SSF50729">
    <property type="entry name" value="PH domain-like"/>
    <property type="match status" value="1"/>
</dbReference>
<organism evidence="5 6">
    <name type="scientific">Trifolium pratense</name>
    <name type="common">Red clover</name>
    <dbReference type="NCBI Taxonomy" id="57577"/>
    <lineage>
        <taxon>Eukaryota</taxon>
        <taxon>Viridiplantae</taxon>
        <taxon>Streptophyta</taxon>
        <taxon>Embryophyta</taxon>
        <taxon>Tracheophyta</taxon>
        <taxon>Spermatophyta</taxon>
        <taxon>Magnoliopsida</taxon>
        <taxon>eudicotyledons</taxon>
        <taxon>Gunneridae</taxon>
        <taxon>Pentapetalae</taxon>
        <taxon>rosids</taxon>
        <taxon>fabids</taxon>
        <taxon>Fabales</taxon>
        <taxon>Fabaceae</taxon>
        <taxon>Papilionoideae</taxon>
        <taxon>50 kb inversion clade</taxon>
        <taxon>NPAAA clade</taxon>
        <taxon>Hologalegina</taxon>
        <taxon>IRL clade</taxon>
        <taxon>Trifolieae</taxon>
        <taxon>Trifolium</taxon>
    </lineage>
</organism>
<evidence type="ECO:0000256" key="1">
    <source>
        <dbReference type="ARBA" id="ARBA00023175"/>
    </source>
</evidence>
<dbReference type="FunFam" id="1.20.120.1240:FF:000017">
    <property type="entry name" value="Dynamin-2A"/>
    <property type="match status" value="1"/>
</dbReference>
<feature type="region of interest" description="Disordered" evidence="2">
    <location>
        <begin position="230"/>
        <end position="249"/>
    </location>
</feature>
<proteinExistence type="predicted"/>
<dbReference type="Gene3D" id="1.20.120.1240">
    <property type="entry name" value="Dynamin, middle domain"/>
    <property type="match status" value="1"/>
</dbReference>
<dbReference type="PROSITE" id="PS50003">
    <property type="entry name" value="PH_DOMAIN"/>
    <property type="match status" value="1"/>
</dbReference>
<dbReference type="PANTHER" id="PTHR11566">
    <property type="entry name" value="DYNAMIN"/>
    <property type="match status" value="1"/>
</dbReference>
<accession>A0A2K3NNJ5</accession>
<dbReference type="GO" id="GO:0003924">
    <property type="term" value="F:GTPase activity"/>
    <property type="evidence" value="ECO:0007669"/>
    <property type="project" value="InterPro"/>
</dbReference>
<feature type="compositionally biased region" description="Polar residues" evidence="2">
    <location>
        <begin position="354"/>
        <end position="373"/>
    </location>
</feature>
<dbReference type="SMART" id="SM00302">
    <property type="entry name" value="GED"/>
    <property type="match status" value="1"/>
</dbReference>
<evidence type="ECO:0000313" key="6">
    <source>
        <dbReference type="Proteomes" id="UP000236291"/>
    </source>
</evidence>
<feature type="compositionally biased region" description="Polar residues" evidence="2">
    <location>
        <begin position="331"/>
        <end position="343"/>
    </location>
</feature>
<keyword evidence="1" id="KW-0505">Motor protein</keyword>
<dbReference type="GO" id="GO:0005737">
    <property type="term" value="C:cytoplasm"/>
    <property type="evidence" value="ECO:0007669"/>
    <property type="project" value="TreeGrafter"/>
</dbReference>
<feature type="region of interest" description="Disordered" evidence="2">
    <location>
        <begin position="1"/>
        <end position="65"/>
    </location>
</feature>
<feature type="compositionally biased region" description="Low complexity" evidence="2">
    <location>
        <begin position="409"/>
        <end position="424"/>
    </location>
</feature>
<dbReference type="GO" id="GO:0005874">
    <property type="term" value="C:microtubule"/>
    <property type="evidence" value="ECO:0007669"/>
    <property type="project" value="TreeGrafter"/>
</dbReference>
<dbReference type="InterPro" id="IPR003130">
    <property type="entry name" value="GED"/>
</dbReference>
<dbReference type="SMART" id="SM00233">
    <property type="entry name" value="PH"/>
    <property type="match status" value="1"/>
</dbReference>
<dbReference type="EMBL" id="ASHM01000384">
    <property type="protein sequence ID" value="PNY04590.1"/>
    <property type="molecule type" value="Genomic_DNA"/>
</dbReference>
<feature type="compositionally biased region" description="Basic and acidic residues" evidence="2">
    <location>
        <begin position="44"/>
        <end position="57"/>
    </location>
</feature>
<dbReference type="ExpressionAtlas" id="A0A2K3NNJ5">
    <property type="expression patterns" value="baseline"/>
</dbReference>